<dbReference type="Gene3D" id="3.40.50.2000">
    <property type="entry name" value="Glycogen Phosphorylase B"/>
    <property type="match status" value="1"/>
</dbReference>
<evidence type="ECO:0000256" key="5">
    <source>
        <dbReference type="ARBA" id="ARBA00017467"/>
    </source>
</evidence>
<evidence type="ECO:0000256" key="9">
    <source>
        <dbReference type="ARBA" id="ARBA00023136"/>
    </source>
</evidence>
<evidence type="ECO:0000256" key="6">
    <source>
        <dbReference type="ARBA" id="ARBA00022692"/>
    </source>
</evidence>
<proteinExistence type="inferred from homology"/>
<evidence type="ECO:0000256" key="7">
    <source>
        <dbReference type="ARBA" id="ARBA00022824"/>
    </source>
</evidence>
<comment type="subunit">
    <text evidence="4 11">Heterodimer with ALG13 to form a functional enzyme.</text>
</comment>
<accession>A0A9W8A745</accession>
<comment type="function">
    <text evidence="11">Involved in protein N-glycosylation. Essential for the second step of the dolichol-linked oligosaccharide pathway. Anchors the catalytic subunit ALG13 to the ER.</text>
</comment>
<evidence type="ECO:0000256" key="2">
    <source>
        <dbReference type="ARBA" id="ARBA00004590"/>
    </source>
</evidence>
<dbReference type="EMBL" id="JANBPT010000393">
    <property type="protein sequence ID" value="KAJ1922458.1"/>
    <property type="molecule type" value="Genomic_DNA"/>
</dbReference>
<evidence type="ECO:0000313" key="12">
    <source>
        <dbReference type="EMBL" id="KAJ1922458.1"/>
    </source>
</evidence>
<comment type="caution">
    <text evidence="12">The sequence shown here is derived from an EMBL/GenBank/DDBJ whole genome shotgun (WGS) entry which is preliminary data.</text>
</comment>
<dbReference type="GO" id="GO:0031965">
    <property type="term" value="C:nuclear membrane"/>
    <property type="evidence" value="ECO:0007669"/>
    <property type="project" value="UniProtKB-SubCell"/>
</dbReference>
<evidence type="ECO:0000256" key="4">
    <source>
        <dbReference type="ARBA" id="ARBA00011335"/>
    </source>
</evidence>
<dbReference type="PANTHER" id="PTHR12154:SF4">
    <property type="entry name" value="UDP-N-ACETYLGLUCOSAMINE TRANSFERASE SUBUNIT ALG14 HOMOLOG"/>
    <property type="match status" value="1"/>
</dbReference>
<keyword evidence="6" id="KW-0812">Transmembrane</keyword>
<comment type="subcellular location">
    <subcellularLocation>
        <location evidence="1 11">Endoplasmic reticulum membrane</location>
        <topology evidence="1 11">Single-pass membrane protein</topology>
    </subcellularLocation>
    <subcellularLocation>
        <location evidence="2">Nucleus membrane</location>
        <topology evidence="2">Single-pass membrane protein</topology>
    </subcellularLocation>
</comment>
<dbReference type="InterPro" id="IPR013969">
    <property type="entry name" value="Oligosacch_biosynth_Alg14"/>
</dbReference>
<evidence type="ECO:0000256" key="11">
    <source>
        <dbReference type="RuleBase" id="RU362127"/>
    </source>
</evidence>
<evidence type="ECO:0000256" key="8">
    <source>
        <dbReference type="ARBA" id="ARBA00022989"/>
    </source>
</evidence>
<evidence type="ECO:0000313" key="13">
    <source>
        <dbReference type="Proteomes" id="UP001150569"/>
    </source>
</evidence>
<dbReference type="GO" id="GO:0006488">
    <property type="term" value="P:dolichol-linked oligosaccharide biosynthetic process"/>
    <property type="evidence" value="ECO:0007669"/>
    <property type="project" value="InterPro"/>
</dbReference>
<name>A0A9W8A745_9FUNG</name>
<dbReference type="AlphaFoldDB" id="A0A9W8A745"/>
<dbReference type="Pfam" id="PF08660">
    <property type="entry name" value="Alg14"/>
    <property type="match status" value="1"/>
</dbReference>
<reference evidence="12" key="1">
    <citation type="submission" date="2022-07" db="EMBL/GenBank/DDBJ databases">
        <title>Phylogenomic reconstructions and comparative analyses of Kickxellomycotina fungi.</title>
        <authorList>
            <person name="Reynolds N.K."/>
            <person name="Stajich J.E."/>
            <person name="Barry K."/>
            <person name="Grigoriev I.V."/>
            <person name="Crous P."/>
            <person name="Smith M.E."/>
        </authorList>
    </citation>
    <scope>NUCLEOTIDE SEQUENCE</scope>
    <source>
        <strain evidence="12">RSA 861</strain>
    </source>
</reference>
<keyword evidence="8" id="KW-1133">Transmembrane helix</keyword>
<evidence type="ECO:0000256" key="3">
    <source>
        <dbReference type="ARBA" id="ARBA00009731"/>
    </source>
</evidence>
<dbReference type="GO" id="GO:0043541">
    <property type="term" value="C:UDP-N-acetylglucosamine transferase complex"/>
    <property type="evidence" value="ECO:0007669"/>
    <property type="project" value="TreeGrafter"/>
</dbReference>
<evidence type="ECO:0000256" key="1">
    <source>
        <dbReference type="ARBA" id="ARBA00004389"/>
    </source>
</evidence>
<evidence type="ECO:0000256" key="10">
    <source>
        <dbReference type="ARBA" id="ARBA00032062"/>
    </source>
</evidence>
<keyword evidence="9" id="KW-0472">Membrane</keyword>
<gene>
    <name evidence="12" type="primary">ALG14_1</name>
    <name evidence="11" type="synonym">ALG14</name>
    <name evidence="12" type="ORF">IWQ60_006513</name>
</gene>
<dbReference type="PANTHER" id="PTHR12154">
    <property type="entry name" value="GLYCOSYL TRANSFERASE-RELATED"/>
    <property type="match status" value="1"/>
</dbReference>
<keyword evidence="7 11" id="KW-0256">Endoplasmic reticulum</keyword>
<dbReference type="Proteomes" id="UP001150569">
    <property type="component" value="Unassembled WGS sequence"/>
</dbReference>
<protein>
    <recommendedName>
        <fullName evidence="5 11">UDP-N-acetylglucosamine transferase subunit ALG14</fullName>
    </recommendedName>
    <alternativeName>
        <fullName evidence="10 11">Asparagine-linked glycosylation protein 14</fullName>
    </alternativeName>
</protein>
<dbReference type="GO" id="GO:0004577">
    <property type="term" value="F:N-acetylglucosaminyldiphosphodolichol N-acetylglucosaminyltransferase activity"/>
    <property type="evidence" value="ECO:0007669"/>
    <property type="project" value="TreeGrafter"/>
</dbReference>
<comment type="similarity">
    <text evidence="3 11">Belongs to the ALG14 family.</text>
</comment>
<dbReference type="OrthoDB" id="17098at2759"/>
<sequence>MFRLLRWLDYDRTFPQRIYYITDTDTTSVAKARAFEGQLENTKRQAPPQTLPVSAYRIETVPRSRAVGQSWVTTPATVLRTFRRCLPLVWRNPPDILLCNGPGTCVPFVMACILTKFFGFRAPRIIYVESFARVKSLSFTGRLLYPLADRFVVQWPDLIARYPHAEYRGILV</sequence>
<keyword evidence="12" id="KW-0808">Transferase</keyword>
<keyword evidence="12" id="KW-0328">Glycosyltransferase</keyword>
<organism evidence="12 13">
    <name type="scientific">Tieghemiomyces parasiticus</name>
    <dbReference type="NCBI Taxonomy" id="78921"/>
    <lineage>
        <taxon>Eukaryota</taxon>
        <taxon>Fungi</taxon>
        <taxon>Fungi incertae sedis</taxon>
        <taxon>Zoopagomycota</taxon>
        <taxon>Kickxellomycotina</taxon>
        <taxon>Dimargaritomycetes</taxon>
        <taxon>Dimargaritales</taxon>
        <taxon>Dimargaritaceae</taxon>
        <taxon>Tieghemiomyces</taxon>
    </lineage>
</organism>
<keyword evidence="13" id="KW-1185">Reference proteome</keyword>